<evidence type="ECO:0000313" key="3">
    <source>
        <dbReference type="EnsemblMetazoa" id="AQUA017580-PA"/>
    </source>
</evidence>
<keyword evidence="2" id="KW-0677">Repeat</keyword>
<dbReference type="PANTHER" id="PTHR45712:SF22">
    <property type="entry name" value="INSULIN-LIKE GROWTH FACTOR-BINDING PROTEIN COMPLEX ACID LABILE SUBUNIT"/>
    <property type="match status" value="1"/>
</dbReference>
<keyword evidence="1" id="KW-0433">Leucine-rich repeat</keyword>
<dbReference type="PANTHER" id="PTHR45712">
    <property type="entry name" value="AGAP008170-PA"/>
    <property type="match status" value="1"/>
</dbReference>
<dbReference type="AlphaFoldDB" id="A0A904A6F9"/>
<dbReference type="SMART" id="SM00369">
    <property type="entry name" value="LRR_TYP"/>
    <property type="match status" value="6"/>
</dbReference>
<evidence type="ECO:0000256" key="1">
    <source>
        <dbReference type="ARBA" id="ARBA00022614"/>
    </source>
</evidence>
<dbReference type="GO" id="GO:0005615">
    <property type="term" value="C:extracellular space"/>
    <property type="evidence" value="ECO:0007669"/>
    <property type="project" value="TreeGrafter"/>
</dbReference>
<sequence length="397" mass="45308">MVVTVMLECENACTISNWTPGVEGLSVLNNIPNNVKQIRFRYLNITTLHSDLLDRVKLSNGETFHATILHSPIQQAYLSSRTNITSLMLLDTNISHIEIEPHNPKLEILTIMQSRLRRVPDSIKQLAVVRVIDVIGSLVDSVDLSLFCKLQRLQILSLMQNKITFLNYSRTSGVEFPRLREIFLVNNLLTTVTMNDFNGMKLLRTLDLSNNRLHSLEGQLRLSSLTLLKLSHNRFTELSCCGWNLSSLTNLDINNNSLQRLPDCMEDTMPIVSYLSLVSNVLSSDDNIWDRLARLTQLTLLDLSYNRLTSMVWHNVTLSTRYINIRNNPMKYLNITNPQDRFNVDTGCTKIEQLEVSRTSFNDTLTGIYCIPIHCSWNSELAQLKCGKLVEECKMCA</sequence>
<dbReference type="PROSITE" id="PS51450">
    <property type="entry name" value="LRR"/>
    <property type="match status" value="1"/>
</dbReference>
<dbReference type="InterPro" id="IPR001611">
    <property type="entry name" value="Leu-rich_rpt"/>
</dbReference>
<dbReference type="Proteomes" id="UP000076407">
    <property type="component" value="Unassembled WGS sequence"/>
</dbReference>
<dbReference type="InterPro" id="IPR003591">
    <property type="entry name" value="Leu-rich_rpt_typical-subtyp"/>
</dbReference>
<dbReference type="EnsemblMetazoa" id="AQUA017580-RA">
    <property type="protein sequence ID" value="AQUA017580-PA"/>
    <property type="gene ID" value="AQUA017580"/>
</dbReference>
<protein>
    <recommendedName>
        <fullName evidence="5">Leucine rich immune protein (Coil-less)</fullName>
    </recommendedName>
</protein>
<dbReference type="Gene3D" id="3.80.10.10">
    <property type="entry name" value="Ribonuclease Inhibitor"/>
    <property type="match status" value="2"/>
</dbReference>
<accession>A0A904A6F9</accession>
<dbReference type="InterPro" id="IPR032675">
    <property type="entry name" value="LRR_dom_sf"/>
</dbReference>
<evidence type="ECO:0000256" key="2">
    <source>
        <dbReference type="ARBA" id="ARBA00022737"/>
    </source>
</evidence>
<dbReference type="SUPFAM" id="SSF52058">
    <property type="entry name" value="L domain-like"/>
    <property type="match status" value="1"/>
</dbReference>
<reference evidence="3" key="1">
    <citation type="submission" date="2022-10" db="UniProtKB">
        <authorList>
            <consortium name="EnsemblMetazoa"/>
        </authorList>
    </citation>
    <scope>IDENTIFICATION</scope>
    <source>
        <strain evidence="3">SANGQUA</strain>
    </source>
</reference>
<dbReference type="Pfam" id="PF13855">
    <property type="entry name" value="LRR_8"/>
    <property type="match status" value="2"/>
</dbReference>
<keyword evidence="4" id="KW-1185">Reference proteome</keyword>
<organism evidence="3 4">
    <name type="scientific">Anopheles quadriannulatus</name>
    <name type="common">Mosquito</name>
    <dbReference type="NCBI Taxonomy" id="34691"/>
    <lineage>
        <taxon>Eukaryota</taxon>
        <taxon>Metazoa</taxon>
        <taxon>Ecdysozoa</taxon>
        <taxon>Arthropoda</taxon>
        <taxon>Hexapoda</taxon>
        <taxon>Insecta</taxon>
        <taxon>Pterygota</taxon>
        <taxon>Neoptera</taxon>
        <taxon>Endopterygota</taxon>
        <taxon>Diptera</taxon>
        <taxon>Nematocera</taxon>
        <taxon>Culicoidea</taxon>
        <taxon>Culicidae</taxon>
        <taxon>Anophelinae</taxon>
        <taxon>Anopheles</taxon>
    </lineage>
</organism>
<name>A0A904A6F9_ANOQN</name>
<dbReference type="PRINTS" id="PR00019">
    <property type="entry name" value="LEURICHRPT"/>
</dbReference>
<dbReference type="InterPro" id="IPR050333">
    <property type="entry name" value="SLRP"/>
</dbReference>
<proteinExistence type="predicted"/>
<evidence type="ECO:0008006" key="5">
    <source>
        <dbReference type="Google" id="ProtNLM"/>
    </source>
</evidence>
<evidence type="ECO:0000313" key="4">
    <source>
        <dbReference type="Proteomes" id="UP000076407"/>
    </source>
</evidence>